<dbReference type="PANTHER" id="PTHR34322:SF2">
    <property type="entry name" value="TRANSPOSASE IS200-LIKE DOMAIN-CONTAINING PROTEIN"/>
    <property type="match status" value="1"/>
</dbReference>
<accession>A0A5K7YV82</accession>
<reference evidence="2 3" key="1">
    <citation type="submission" date="2019-11" db="EMBL/GenBank/DDBJ databases">
        <title>Comparative genomics of hydrocarbon-degrading Desulfosarcina strains.</title>
        <authorList>
            <person name="Watanabe M."/>
            <person name="Kojima H."/>
            <person name="Fukui M."/>
        </authorList>
    </citation>
    <scope>NUCLEOTIDE SEQUENCE [LARGE SCALE GENOMIC DNA]</scope>
    <source>
        <strain evidence="2 3">PL12</strain>
    </source>
</reference>
<dbReference type="Gene3D" id="1.10.1750.10">
    <property type="match status" value="1"/>
</dbReference>
<dbReference type="InterPro" id="IPR010921">
    <property type="entry name" value="Trp_repressor/repl_initiator"/>
</dbReference>
<dbReference type="GO" id="GO:0006313">
    <property type="term" value="P:DNA transposition"/>
    <property type="evidence" value="ECO:0007669"/>
    <property type="project" value="InterPro"/>
</dbReference>
<name>A0A5K7YV82_9BACT</name>
<protein>
    <submittedName>
        <fullName evidence="2">Transposase</fullName>
    </submittedName>
</protein>
<feature type="domain" description="Transposase IS200-like" evidence="1">
    <location>
        <begin position="9"/>
        <end position="123"/>
    </location>
</feature>
<dbReference type="Gene3D" id="3.30.70.1290">
    <property type="entry name" value="Transposase IS200-like"/>
    <property type="match status" value="1"/>
</dbReference>
<dbReference type="EMBL" id="AP021874">
    <property type="protein sequence ID" value="BBO70951.1"/>
    <property type="molecule type" value="Genomic_DNA"/>
</dbReference>
<dbReference type="Pfam" id="PF01797">
    <property type="entry name" value="Y1_Tnp"/>
    <property type="match status" value="1"/>
</dbReference>
<sequence>MPRGARLDTPGTLHHAIVRGIERRRIVDDDPDRENFIRRVAAVARESRTPIYAWALMDNHAHLLMRSGEGGIARFMRRVLTGYALSYNRRHHRHGHLFQNRYKSIVCQEDAYFTELVRYIHLNPLRAGLVDTPSELDRYPWCGHAVVLGLTDHPWQDRDYVLRWFGTHEGAAKRAYRAFVKKGIPRGERPELVGGGLVRSMGGWSAVKSLRSRGVGQKGDARILGSGDFVTRVVGEAGDRIRHQLPGRDLLEAAGAIIRECCTAHNVPIAVLRNGSRRRAVSRIRRQLTLRLVNELGLSLAETGRQLGLTTSGVAQILRRHP</sequence>
<dbReference type="GO" id="GO:0004803">
    <property type="term" value="F:transposase activity"/>
    <property type="evidence" value="ECO:0007669"/>
    <property type="project" value="InterPro"/>
</dbReference>
<dbReference type="InterPro" id="IPR002686">
    <property type="entry name" value="Transposase_17"/>
</dbReference>
<dbReference type="KEGG" id="dalk:DSCA_48810"/>
<dbReference type="PANTHER" id="PTHR34322">
    <property type="entry name" value="TRANSPOSASE, Y1_TNP DOMAIN-CONTAINING"/>
    <property type="match status" value="1"/>
</dbReference>
<organism evidence="2 3">
    <name type="scientific">Desulfosarcina alkanivorans</name>
    <dbReference type="NCBI Taxonomy" id="571177"/>
    <lineage>
        <taxon>Bacteria</taxon>
        <taxon>Pseudomonadati</taxon>
        <taxon>Thermodesulfobacteriota</taxon>
        <taxon>Desulfobacteria</taxon>
        <taxon>Desulfobacterales</taxon>
        <taxon>Desulfosarcinaceae</taxon>
        <taxon>Desulfosarcina</taxon>
    </lineage>
</organism>
<evidence type="ECO:0000313" key="2">
    <source>
        <dbReference type="EMBL" id="BBO70951.1"/>
    </source>
</evidence>
<dbReference type="AlphaFoldDB" id="A0A5K7YV82"/>
<dbReference type="SMART" id="SM01321">
    <property type="entry name" value="Y1_Tnp"/>
    <property type="match status" value="1"/>
</dbReference>
<proteinExistence type="predicted"/>
<dbReference type="GO" id="GO:0043565">
    <property type="term" value="F:sequence-specific DNA binding"/>
    <property type="evidence" value="ECO:0007669"/>
    <property type="project" value="InterPro"/>
</dbReference>
<keyword evidence="3" id="KW-1185">Reference proteome</keyword>
<dbReference type="OrthoDB" id="5470339at2"/>
<evidence type="ECO:0000313" key="3">
    <source>
        <dbReference type="Proteomes" id="UP000427906"/>
    </source>
</evidence>
<dbReference type="Proteomes" id="UP000427906">
    <property type="component" value="Chromosome"/>
</dbReference>
<evidence type="ECO:0000259" key="1">
    <source>
        <dbReference type="SMART" id="SM01321"/>
    </source>
</evidence>
<gene>
    <name evidence="2" type="ORF">DSCA_48810</name>
</gene>
<dbReference type="InterPro" id="IPR036515">
    <property type="entry name" value="Transposase_17_sf"/>
</dbReference>
<dbReference type="SUPFAM" id="SSF143422">
    <property type="entry name" value="Transposase IS200-like"/>
    <property type="match status" value="1"/>
</dbReference>
<dbReference type="RefSeq" id="WP_155318850.1">
    <property type="nucleotide sequence ID" value="NZ_AP021874.1"/>
</dbReference>